<evidence type="ECO:0000259" key="2">
    <source>
        <dbReference type="Pfam" id="PF01738"/>
    </source>
</evidence>
<proteinExistence type="predicted"/>
<dbReference type="InterPro" id="IPR002925">
    <property type="entry name" value="Dienelactn_hydro"/>
</dbReference>
<keyword evidence="6" id="KW-1185">Reference proteome</keyword>
<evidence type="ECO:0000256" key="1">
    <source>
        <dbReference type="ARBA" id="ARBA00022801"/>
    </source>
</evidence>
<dbReference type="AlphaFoldDB" id="A0A6J4DYD1"/>
<dbReference type="GO" id="GO:0052689">
    <property type="term" value="F:carboxylic ester hydrolase activity"/>
    <property type="evidence" value="ECO:0007669"/>
    <property type="project" value="UniProtKB-ARBA"/>
</dbReference>
<reference evidence="3 5" key="1">
    <citation type="submission" date="2020-05" db="EMBL/GenBank/DDBJ databases">
        <title>Characterization of novel class B3 metallo-beta-lactamase from novel Pseudomonas species.</title>
        <authorList>
            <person name="Yamada K."/>
            <person name="Aoki K."/>
            <person name="Ishii Y."/>
        </authorList>
    </citation>
    <scope>NUCLEOTIDE SEQUENCE [LARGE SCALE GENOMIC DNA]</scope>
    <source>
        <strain evidence="3 5">TUM18999</strain>
        <strain evidence="4 6">TUM20286</strain>
    </source>
</reference>
<sequence>MRITTRRTFSILLILIATAALLGLYPYRAALLPAADDLVSARERLAPHLSLFTPAGEGPFPTVLVFHGCSGQSPGFVENVKKWLLPQGYALLFVDSLGARGIDDWHPVCDGKLLWGNERALDVYAALDLARSMPRLDHRRMALLGYSHGGWSILDALAYDGGAGHGFPRIGQQALDGVRGVIAFYPYCGFPAHLRQGKGRDLPVLMFLGGKDRITDHLQCLSAIDGLELEQLQLVQYGGADHVFDQRSDLNTYQPRLAEDAHQHAQAFLQENLKAAQ</sequence>
<protein>
    <submittedName>
        <fullName evidence="3">Dienelactone hydrolase</fullName>
    </submittedName>
</protein>
<dbReference type="EMBL" id="BQKM01000016">
    <property type="protein sequence ID" value="GJN55181.1"/>
    <property type="molecule type" value="Genomic_DNA"/>
</dbReference>
<dbReference type="Proteomes" id="UP001054892">
    <property type="component" value="Unassembled WGS sequence"/>
</dbReference>
<organism evidence="3 5">
    <name type="scientific">Pseudomonas tohonis</name>
    <dbReference type="NCBI Taxonomy" id="2725477"/>
    <lineage>
        <taxon>Bacteria</taxon>
        <taxon>Pseudomonadati</taxon>
        <taxon>Pseudomonadota</taxon>
        <taxon>Gammaproteobacteria</taxon>
        <taxon>Pseudomonadales</taxon>
        <taxon>Pseudomonadaceae</taxon>
        <taxon>Pseudomonas</taxon>
    </lineage>
</organism>
<evidence type="ECO:0000313" key="4">
    <source>
        <dbReference type="EMBL" id="GJN55181.1"/>
    </source>
</evidence>
<dbReference type="PANTHER" id="PTHR22946">
    <property type="entry name" value="DIENELACTONE HYDROLASE DOMAIN-CONTAINING PROTEIN-RELATED"/>
    <property type="match status" value="1"/>
</dbReference>
<gene>
    <name evidence="3" type="ORF">TUM18999_03690</name>
    <name evidence="4" type="ORF">TUM20286_49330</name>
</gene>
<dbReference type="Proteomes" id="UP000509383">
    <property type="component" value="Chromosome"/>
</dbReference>
<accession>A0A6J4DYD1</accession>
<dbReference type="Pfam" id="PF01738">
    <property type="entry name" value="DLH"/>
    <property type="match status" value="1"/>
</dbReference>
<evidence type="ECO:0000313" key="3">
    <source>
        <dbReference type="EMBL" id="BCG22178.1"/>
    </source>
</evidence>
<dbReference type="InterPro" id="IPR029058">
    <property type="entry name" value="AB_hydrolase_fold"/>
</dbReference>
<feature type="domain" description="Dienelactone hydrolase" evidence="2">
    <location>
        <begin position="51"/>
        <end position="271"/>
    </location>
</feature>
<dbReference type="RefSeq" id="WP_173176687.1">
    <property type="nucleotide sequence ID" value="NZ_AP023189.1"/>
</dbReference>
<dbReference type="EMBL" id="AP023189">
    <property type="protein sequence ID" value="BCG22178.1"/>
    <property type="molecule type" value="Genomic_DNA"/>
</dbReference>
<evidence type="ECO:0000313" key="5">
    <source>
        <dbReference type="Proteomes" id="UP000509383"/>
    </source>
</evidence>
<keyword evidence="1 3" id="KW-0378">Hydrolase</keyword>
<name>A0A6J4DYD1_9PSED</name>
<dbReference type="PANTHER" id="PTHR22946:SF9">
    <property type="entry name" value="POLYKETIDE TRANSFERASE AF380"/>
    <property type="match status" value="1"/>
</dbReference>
<evidence type="ECO:0000313" key="6">
    <source>
        <dbReference type="Proteomes" id="UP001054892"/>
    </source>
</evidence>
<dbReference type="KEGG" id="ptw:TUM18999_03690"/>
<dbReference type="SUPFAM" id="SSF53474">
    <property type="entry name" value="alpha/beta-Hydrolases"/>
    <property type="match status" value="1"/>
</dbReference>
<dbReference type="Gene3D" id="3.40.50.1820">
    <property type="entry name" value="alpha/beta hydrolase"/>
    <property type="match status" value="1"/>
</dbReference>
<dbReference type="InterPro" id="IPR050261">
    <property type="entry name" value="FrsA_esterase"/>
</dbReference>